<keyword evidence="2" id="KW-1185">Reference proteome</keyword>
<dbReference type="EMBL" id="GL377307">
    <property type="protein sequence ID" value="EFI96269.1"/>
    <property type="molecule type" value="Genomic_DNA"/>
</dbReference>
<sequence length="82" mass="8964">MTSGKVIDFPRLPHILPPSTSSSHSSFTTTLLPLPSFASFAARLLVPPPPRPISFSSYYTLLCSSYLPHPTRDQARAGEGHR</sequence>
<dbReference type="HOGENOM" id="CLU_2559608_0_0_1"/>
<name>D8Q6N2_SCHCM</name>
<proteinExistence type="predicted"/>
<dbReference type="VEuPathDB" id="FungiDB:SCHCODRAFT_02630223"/>
<reference evidence="1 2" key="1">
    <citation type="journal article" date="2010" name="Nat. Biotechnol.">
        <title>Genome sequence of the model mushroom Schizophyllum commune.</title>
        <authorList>
            <person name="Ohm R.A."/>
            <person name="de Jong J.F."/>
            <person name="Lugones L.G."/>
            <person name="Aerts A."/>
            <person name="Kothe E."/>
            <person name="Stajich J.E."/>
            <person name="de Vries R.P."/>
            <person name="Record E."/>
            <person name="Levasseur A."/>
            <person name="Baker S.E."/>
            <person name="Bartholomew K.A."/>
            <person name="Coutinho P.M."/>
            <person name="Erdmann S."/>
            <person name="Fowler T.J."/>
            <person name="Gathman A.C."/>
            <person name="Lombard V."/>
            <person name="Henrissat B."/>
            <person name="Knabe N."/>
            <person name="Kuees U."/>
            <person name="Lilly W.W."/>
            <person name="Lindquist E."/>
            <person name="Lucas S."/>
            <person name="Magnuson J.K."/>
            <person name="Piumi F."/>
            <person name="Raudaskoski M."/>
            <person name="Salamov A."/>
            <person name="Schmutz J."/>
            <person name="Schwarze F.W.M.R."/>
            <person name="vanKuyk P.A."/>
            <person name="Horton J.S."/>
            <person name="Grigoriev I.V."/>
            <person name="Woesten H.A.B."/>
        </authorList>
    </citation>
    <scope>NUCLEOTIDE SEQUENCE [LARGE SCALE GENOMIC DNA]</scope>
    <source>
        <strain evidence="2">H4-8 / FGSC 9210</strain>
    </source>
</reference>
<evidence type="ECO:0000313" key="2">
    <source>
        <dbReference type="Proteomes" id="UP000007431"/>
    </source>
</evidence>
<protein>
    <submittedName>
        <fullName evidence="1">Expressed protein</fullName>
    </submittedName>
</protein>
<dbReference type="AlphaFoldDB" id="D8Q6N2"/>
<accession>D8Q6N2</accession>
<evidence type="ECO:0000313" key="1">
    <source>
        <dbReference type="EMBL" id="EFI96269.1"/>
    </source>
</evidence>
<gene>
    <name evidence="1" type="ORF">SCHCODRAFT_85286</name>
</gene>
<organism evidence="2">
    <name type="scientific">Schizophyllum commune (strain H4-8 / FGSC 9210)</name>
    <name type="common">Split gill fungus</name>
    <dbReference type="NCBI Taxonomy" id="578458"/>
    <lineage>
        <taxon>Eukaryota</taxon>
        <taxon>Fungi</taxon>
        <taxon>Dikarya</taxon>
        <taxon>Basidiomycota</taxon>
        <taxon>Agaricomycotina</taxon>
        <taxon>Agaricomycetes</taxon>
        <taxon>Agaricomycetidae</taxon>
        <taxon>Agaricales</taxon>
        <taxon>Schizophyllaceae</taxon>
        <taxon>Schizophyllum</taxon>
    </lineage>
</organism>
<dbReference type="Proteomes" id="UP000007431">
    <property type="component" value="Unassembled WGS sequence"/>
</dbReference>
<dbReference type="InParanoid" id="D8Q6N2"/>